<proteinExistence type="predicted"/>
<accession>A0A919WKU3</accession>
<name>A0A919WKU3_9BACI</name>
<sequence length="113" mass="12539">MLCGCEHSIPASLKIEGDVGADPLWCANCGYNIDIADLPLSNNLVAALSSWNMTYGEWIDWNTDKLKEDGIQLEKQFNRAGEALTEKVRREIGHIYGITFVPSTSARLYSETS</sequence>
<evidence type="ECO:0000313" key="2">
    <source>
        <dbReference type="Proteomes" id="UP000682111"/>
    </source>
</evidence>
<dbReference type="Proteomes" id="UP000682111">
    <property type="component" value="Unassembled WGS sequence"/>
</dbReference>
<dbReference type="AlphaFoldDB" id="A0A919WKU3"/>
<organism evidence="1 2">
    <name type="scientific">Robertmurraya siralis</name>
    <dbReference type="NCBI Taxonomy" id="77777"/>
    <lineage>
        <taxon>Bacteria</taxon>
        <taxon>Bacillati</taxon>
        <taxon>Bacillota</taxon>
        <taxon>Bacilli</taxon>
        <taxon>Bacillales</taxon>
        <taxon>Bacillaceae</taxon>
        <taxon>Robertmurraya</taxon>
    </lineage>
</organism>
<dbReference type="OrthoDB" id="2084083at2"/>
<keyword evidence="2" id="KW-1185">Reference proteome</keyword>
<gene>
    <name evidence="1" type="ORF">J27TS8_38280</name>
</gene>
<protein>
    <submittedName>
        <fullName evidence="1">Uncharacterized protein</fullName>
    </submittedName>
</protein>
<dbReference type="RefSeq" id="WP_137742920.1">
    <property type="nucleotide sequence ID" value="NZ_BORC01000008.1"/>
</dbReference>
<evidence type="ECO:0000313" key="1">
    <source>
        <dbReference type="EMBL" id="GIN63835.1"/>
    </source>
</evidence>
<reference evidence="1" key="1">
    <citation type="submission" date="2021-03" db="EMBL/GenBank/DDBJ databases">
        <title>Antimicrobial resistance genes in bacteria isolated from Japanese honey, and their potential for conferring macrolide and lincosamide resistance in the American foulbrood pathogen Paenibacillus larvae.</title>
        <authorList>
            <person name="Okamoto M."/>
            <person name="Kumagai M."/>
            <person name="Kanamori H."/>
            <person name="Takamatsu D."/>
        </authorList>
    </citation>
    <scope>NUCLEOTIDE SEQUENCE</scope>
    <source>
        <strain evidence="1">J27TS8</strain>
    </source>
</reference>
<comment type="caution">
    <text evidence="1">The sequence shown here is derived from an EMBL/GenBank/DDBJ whole genome shotgun (WGS) entry which is preliminary data.</text>
</comment>
<dbReference type="EMBL" id="BORC01000008">
    <property type="protein sequence ID" value="GIN63835.1"/>
    <property type="molecule type" value="Genomic_DNA"/>
</dbReference>